<dbReference type="InterPro" id="IPR034904">
    <property type="entry name" value="FSCA_dom_sf"/>
</dbReference>
<organism evidence="3 4">
    <name type="scientific">Planifilum fulgidum</name>
    <dbReference type="NCBI Taxonomy" id="201973"/>
    <lineage>
        <taxon>Bacteria</taxon>
        <taxon>Bacillati</taxon>
        <taxon>Bacillota</taxon>
        <taxon>Bacilli</taxon>
        <taxon>Bacillales</taxon>
        <taxon>Thermoactinomycetaceae</taxon>
        <taxon>Planifilum</taxon>
    </lineage>
</organism>
<name>A0A1I2PYX4_9BACL</name>
<dbReference type="InterPro" id="IPR011883">
    <property type="entry name" value="PaaD-like"/>
</dbReference>
<dbReference type="Pfam" id="PF23451">
    <property type="entry name" value="Zn_ribbon_PaaD"/>
    <property type="match status" value="1"/>
</dbReference>
<keyword evidence="4" id="KW-1185">Reference proteome</keyword>
<dbReference type="STRING" id="201973.SAMN04488025_12110"/>
<dbReference type="InterPro" id="IPR056572">
    <property type="entry name" value="Zn_ribbon_PaaD"/>
</dbReference>
<dbReference type="AlphaFoldDB" id="A0A1I2PYX4"/>
<protein>
    <submittedName>
        <fullName evidence="3">Ring-1,2-phenylacetyl-CoA epoxidase subunit PaaD</fullName>
    </submittedName>
</protein>
<dbReference type="Pfam" id="PF01883">
    <property type="entry name" value="FeS_assembly_P"/>
    <property type="match status" value="1"/>
</dbReference>
<dbReference type="RefSeq" id="WP_092039174.1">
    <property type="nucleotide sequence ID" value="NZ_FOOK01000021.1"/>
</dbReference>
<evidence type="ECO:0000313" key="4">
    <source>
        <dbReference type="Proteomes" id="UP000198661"/>
    </source>
</evidence>
<evidence type="ECO:0000313" key="3">
    <source>
        <dbReference type="EMBL" id="SFG21475.1"/>
    </source>
</evidence>
<reference evidence="3 4" key="1">
    <citation type="submission" date="2016-10" db="EMBL/GenBank/DDBJ databases">
        <authorList>
            <person name="de Groot N.N."/>
        </authorList>
    </citation>
    <scope>NUCLEOTIDE SEQUENCE [LARGE SCALE GENOMIC DNA]</scope>
    <source>
        <strain evidence="3 4">DSM 44945</strain>
    </source>
</reference>
<evidence type="ECO:0000259" key="2">
    <source>
        <dbReference type="Pfam" id="PF23451"/>
    </source>
</evidence>
<dbReference type="OrthoDB" id="3684942at2"/>
<dbReference type="SUPFAM" id="SSF117916">
    <property type="entry name" value="Fe-S cluster assembly (FSCA) domain-like"/>
    <property type="match status" value="1"/>
</dbReference>
<proteinExistence type="predicted"/>
<dbReference type="Proteomes" id="UP000198661">
    <property type="component" value="Unassembled WGS sequence"/>
</dbReference>
<evidence type="ECO:0000259" key="1">
    <source>
        <dbReference type="Pfam" id="PF01883"/>
    </source>
</evidence>
<dbReference type="InterPro" id="IPR052339">
    <property type="entry name" value="Fe-S_Maturation_MIP18"/>
</dbReference>
<feature type="domain" description="MIP18 family-like" evidence="1">
    <location>
        <begin position="6"/>
        <end position="78"/>
    </location>
</feature>
<dbReference type="PANTHER" id="PTHR42831:SF3">
    <property type="entry name" value="1,2-PHENYLACETYL-COA EPOXIDASE, SUBUNIT D-RELATED"/>
    <property type="match status" value="1"/>
</dbReference>
<accession>A0A1I2PYX4</accession>
<dbReference type="NCBIfam" id="TIGR02159">
    <property type="entry name" value="PA_CoA_Oxy4"/>
    <property type="match status" value="1"/>
</dbReference>
<dbReference type="EMBL" id="FOOK01000021">
    <property type="protein sequence ID" value="SFG21475.1"/>
    <property type="molecule type" value="Genomic_DNA"/>
</dbReference>
<gene>
    <name evidence="3" type="ORF">SAMN04488025_12110</name>
</gene>
<dbReference type="InterPro" id="IPR002744">
    <property type="entry name" value="MIP18-like"/>
</dbReference>
<sequence>MSDNRSALWQALQEVKDPEIPTISLVDLGMIHRLLVEGDRVTVEILPTFVGCPALDIIRRDVRNRLLQVEGVADVEVKFVYDPPWTSDRITEEGRKRLASFGIAPPRPAGENPMDIVPPCPYCGAEGGEIHNLFGPTACRSIFYCRRCRQPFEGMKPV</sequence>
<feature type="domain" description="PaaD zinc beta ribbon" evidence="2">
    <location>
        <begin position="118"/>
        <end position="156"/>
    </location>
</feature>
<dbReference type="Gene3D" id="3.30.300.130">
    <property type="entry name" value="Fe-S cluster assembly (FSCA)"/>
    <property type="match status" value="1"/>
</dbReference>
<dbReference type="PANTHER" id="PTHR42831">
    <property type="entry name" value="FE-S PROTEIN MATURATION AUXILIARY FACTOR YITW"/>
    <property type="match status" value="1"/>
</dbReference>